<dbReference type="EMBL" id="BROD01000001">
    <property type="protein sequence ID" value="GKX65759.1"/>
    <property type="molecule type" value="Genomic_DNA"/>
</dbReference>
<evidence type="ECO:0000313" key="2">
    <source>
        <dbReference type="Proteomes" id="UP001058074"/>
    </source>
</evidence>
<reference evidence="1" key="1">
    <citation type="journal article" date="2025" name="Int. J. Syst. Evol. Microbiol.">
        <title>Inconstantimicrobium mannanitabidum sp. nov., a novel member of the family Clostridiaceae isolated from anoxic soil under the treatment of reductive soil disinfestation.</title>
        <authorList>
            <person name="Ueki A."/>
            <person name="Tonouchi A."/>
            <person name="Honma S."/>
            <person name="Kaku N."/>
            <person name="Ueki K."/>
        </authorList>
    </citation>
    <scope>NUCLEOTIDE SEQUENCE</scope>
    <source>
        <strain evidence="1">TW13</strain>
    </source>
</reference>
<keyword evidence="2" id="KW-1185">Reference proteome</keyword>
<organism evidence="1 2">
    <name type="scientific">Inconstantimicrobium mannanitabidum</name>
    <dbReference type="NCBI Taxonomy" id="1604901"/>
    <lineage>
        <taxon>Bacteria</taxon>
        <taxon>Bacillati</taxon>
        <taxon>Bacillota</taxon>
        <taxon>Clostridia</taxon>
        <taxon>Eubacteriales</taxon>
        <taxon>Clostridiaceae</taxon>
        <taxon>Inconstantimicrobium</taxon>
    </lineage>
</organism>
<accession>A0ACB5R990</accession>
<dbReference type="Proteomes" id="UP001058074">
    <property type="component" value="Unassembled WGS sequence"/>
</dbReference>
<sequence length="828" mass="93152">MNTRVRSRVKFNKDWYFTRNEIGPIPKNHQKSALIGGYTNNAIDEEGSLFLNGSAIEPLLKVMHRPRAASEHEYKDWFAMESIEKGKEGWEKVKLPHDAVLNQEYVMDFKNGMYGFLPQTVGYYRKTFTLPKEDEGKKIFIEFDGVGRISDYWVNGCYIGENFSGYNSFSFDITDLLKYGEEGENVILVKIDTTCGNEGWWYEGGGIYRNVWLTKTDKLHVDKWGTYVQTPRIEQDKAVIRVETVIFNEDFDAAEYTLKTSIINPYGDFVGENVVNIMNEGMHKNKVIQEITVCNPELWEIDSPKLYKAITEVIVHDEIKDDYETVFGIRSIEYTTKGLFLNGKHTPIKGMSVHQDFAGVGVAVPDRIHEFKIKKLKEAGVNAYRCAHNLPASELLDACDRLGMLVMNEGRLLEASEIRIKELEAQVLRDRNHPSVFMWSISNEEFIGGSSLSIRMHKRMRNIVKSLDPTRLVTSADIFGSSSGKHMDALDVIGVNYIESDLAQSYVLQNLEAYPDKLFISTENVMKATTRGCYEDSVEKCSISCLNSEITHMSVTPVETAGGAGGTCPPEKAWEFYLNNPRMGGLFVWTGFDYRGEPFPFFWPSVMAQSGTFDLCGLPKDNFYLYQAMWIENKPLVHLFPHWTWADKIGENISVRAITNCEEVELILNGKSIGRKTKEKGEYYVDFDVEYMPGELIVKAYSSGIEVAKDAQKTSGQPAGILLLPDQTIINADGEDVTIVTAAIVDKDGIIVPNAQNKVKFNVISNGSLIGTGNGNPMDHDSDKTNYRNAFNGYCIAIVQSTEESGPIIIEASSDELATAKIEIIASK</sequence>
<name>A0ACB5R990_9CLOT</name>
<evidence type="ECO:0000313" key="1">
    <source>
        <dbReference type="EMBL" id="GKX65759.1"/>
    </source>
</evidence>
<protein>
    <submittedName>
        <fullName evidence="1">Beta-galactosidase</fullName>
    </submittedName>
</protein>
<comment type="caution">
    <text evidence="1">The sequence shown here is derived from an EMBL/GenBank/DDBJ whole genome shotgun (WGS) entry which is preliminary data.</text>
</comment>
<proteinExistence type="predicted"/>
<gene>
    <name evidence="1" type="primary">bga</name>
    <name evidence="1" type="ORF">rsdtw13_10170</name>
</gene>